<keyword evidence="4" id="KW-1185">Reference proteome</keyword>
<dbReference type="KEGG" id="vg:80019975"/>
<evidence type="ECO:0000313" key="4">
    <source>
        <dbReference type="Proteomes" id="UP000827768"/>
    </source>
</evidence>
<dbReference type="GeneID" id="80019975"/>
<name>A0AAE9C3N2_9CAUD</name>
<sequence length="105" mass="11916">MKLFIDDVRPAPEWATHVARTPAEAIGFLEDAVESGETIEHIAFDHDMGSAMGVTIDVRAVVRWMAWHDVFPETASIHTSNPWGRKWLQAELKDVTRIVDEYPET</sequence>
<reference evidence="3" key="1">
    <citation type="submission" date="2021-09" db="EMBL/GenBank/DDBJ databases">
        <authorList>
            <person name="Andersen S.H."/>
            <person name="Beall E.A."/>
            <person name="Cappelle B."/>
            <person name="Falteisek K.J."/>
            <person name="Fenske B.A."/>
            <person name="Gansluckner N.W."/>
            <person name="Gilbertson S.M."/>
            <person name="Krings K.J."/>
            <person name="Mobeck M."/>
            <person name="Odeku J.O."/>
            <person name="Poncelet M.E."/>
            <person name="Rohr J.R."/>
            <person name="Rolands L."/>
            <person name="Whipple C.D."/>
            <person name="Whipple E.M."/>
            <person name="Spring A.M."/>
            <person name="Klyczek K."/>
            <person name="Garlena R.A."/>
            <person name="Russell D.A."/>
            <person name="Pope W.H."/>
            <person name="Jacobs-Sera D."/>
            <person name="Hatfull G.F."/>
        </authorList>
    </citation>
    <scope>NUCLEOTIDE SEQUENCE</scope>
</reference>
<evidence type="ECO:0000259" key="1">
    <source>
        <dbReference type="Pfam" id="PF20274"/>
    </source>
</evidence>
<evidence type="ECO:0000313" key="3">
    <source>
        <dbReference type="EMBL" id="UDL16084.1"/>
    </source>
</evidence>
<proteinExistence type="predicted"/>
<dbReference type="Pfam" id="PF20274">
    <property type="entry name" value="cREC_REC"/>
    <property type="match status" value="1"/>
</dbReference>
<protein>
    <recommendedName>
        <fullName evidence="1">Cyclic-phosphate processing Receiver domain-containing protein</fullName>
    </recommendedName>
</protein>
<evidence type="ECO:0000313" key="2">
    <source>
        <dbReference type="EMBL" id="UDL15824.1"/>
    </source>
</evidence>
<dbReference type="RefSeq" id="YP_010755324.1">
    <property type="nucleotide sequence ID" value="NC_073468.1"/>
</dbReference>
<gene>
    <name evidence="3" type="primary">334</name>
    <name evidence="2" type="synonym">33</name>
    <name evidence="2" type="ORF">SEA_PUMPERNICKEL_33</name>
    <name evidence="3" type="ORF">SEA_PUMPERNICKEL_334</name>
</gene>
<accession>A0AAE9C3N2</accession>
<feature type="domain" description="Cyclic-phosphate processing Receiver" evidence="1">
    <location>
        <begin position="1"/>
        <end position="93"/>
    </location>
</feature>
<dbReference type="EMBL" id="OK040790">
    <property type="protein sequence ID" value="UDL16084.1"/>
    <property type="molecule type" value="Genomic_DNA"/>
</dbReference>
<organism evidence="3 4">
    <name type="scientific">Microbacterium phage Pumpernickel</name>
    <dbReference type="NCBI Taxonomy" id="2885983"/>
    <lineage>
        <taxon>Viruses</taxon>
        <taxon>Duplodnaviria</taxon>
        <taxon>Heunggongvirae</taxon>
        <taxon>Uroviricota</taxon>
        <taxon>Caudoviricetes</taxon>
        <taxon>Pumpernickelvirus</taxon>
        <taxon>Pumpernickelvirus pumpernickel</taxon>
    </lineage>
</organism>
<dbReference type="Proteomes" id="UP000827768">
    <property type="component" value="Segment"/>
</dbReference>
<dbReference type="EMBL" id="OK040790">
    <property type="protein sequence ID" value="UDL15824.1"/>
    <property type="molecule type" value="Genomic_DNA"/>
</dbReference>
<dbReference type="InterPro" id="IPR046909">
    <property type="entry name" value="cREC_REC"/>
</dbReference>